<keyword evidence="7" id="KW-1185">Reference proteome</keyword>
<keyword evidence="4" id="KW-0175">Coiled coil</keyword>
<evidence type="ECO:0000256" key="2">
    <source>
        <dbReference type="ARBA" id="ARBA00011322"/>
    </source>
</evidence>
<dbReference type="EMBL" id="UHIO01000001">
    <property type="protein sequence ID" value="SUP44867.1"/>
    <property type="molecule type" value="Genomic_DNA"/>
</dbReference>
<sequence length="1027" mass="114961">MRPLTLKMTAFGPYADTVYLDFNDLQTHSLFLITGPTGSGKTTILDAMVYALFGESSGGLRSGTTMRSDYATPTVPTEVVFTFSVGDKDYKMERSPKQQVKKKRGEGFREQGAQARLSIWQGDAWVEFSTRAQDIKEKVHDILGFRAEQFLQVVLLPQGEFRKLLVAPTSEREDLMHSLFRTEIYSRLQAVLKDEYEAVSAEAKEVINRQRYLLSSEQVVTGNELRERLATQTEIVRQKEELVATKLQEQTAVIKAYDLGQQRHTLEQQIARHQAELGILAEQKPQISAKKTLLAQIMAYEPISRYKATWQSLVAKEVAVQVAYEESVQIQDKLKKEADHLGETKAVLAKDMSTQADYQLTLHKAEQINTQFEKIDVLQSEIAQLVQQVSEQDKIVKKQETIVAEGKEKVALLKSSVIAIRQQLTMQHEIAQQREAVKEGLQIGKKALEAMTTCQTNTGLVSVKRRAYELAVQSEEIAKLERDHQVRLQAQYQAATLALTLESDVPCPVCGSKEHPQLATMPEDLVKGRVEEAEFAYNEALQKTSVAKTELLQATADLTIAEQAVEEAEEAIATWLRTYSVSGINGGTSSEFVAEVEVQLQVLDQQWQQLLHKEMEVQRLAIEQVAVEDRLQEQQERWQLLDKESQTLSADLGRKEEALSLLQSEVASIDRSTWLDELTSKKAWLAAYEKKQQTYDAAYTKHVEAVSANETTLQSLRTQREELATNIREAKTTYETALVQSKLTEADILAIETFTGDVQGLTDEVRKYEDAWGQREALLKATKQELASVPEVTCLVSDEDKEAVMAAYETALREAAVQSKEEQRLQAVLAEYETLVTQNETITERSTFIFNLYDLANGGDSGLKGVTFERYVLGAILEEVVVAANSRLRHMSRGRYTLERADLNSVRRGHRGLDLAVLDTYTGYARPANTLSGGETFLASLSLAMGLADVIQAYAGGIHLDTIFIDEGFGTLDPDTLDVAMETLVELQESGRLVGIISHVPELKNRIPAHLEVKSTERGSDAHFVIL</sequence>
<dbReference type="RefSeq" id="WP_115310947.1">
    <property type="nucleotide sequence ID" value="NZ_UHIO01000001.1"/>
</dbReference>
<dbReference type="InterPro" id="IPR038729">
    <property type="entry name" value="Rad50/SbcC_AAA"/>
</dbReference>
<comment type="similarity">
    <text evidence="1">Belongs to the SMC family. SbcC subfamily.</text>
</comment>
<gene>
    <name evidence="6" type="primary">sbcC</name>
    <name evidence="6" type="ORF">NCTC12020_01870</name>
</gene>
<dbReference type="Pfam" id="PF13476">
    <property type="entry name" value="AAA_23"/>
    <property type="match status" value="1"/>
</dbReference>
<dbReference type="Proteomes" id="UP000255367">
    <property type="component" value="Unassembled WGS sequence"/>
</dbReference>
<dbReference type="PANTHER" id="PTHR32114:SF2">
    <property type="entry name" value="ABC TRANSPORTER ABCH.3"/>
    <property type="match status" value="1"/>
</dbReference>
<dbReference type="Pfam" id="PF13558">
    <property type="entry name" value="SbcC_Walker_B"/>
    <property type="match status" value="1"/>
</dbReference>
<dbReference type="SUPFAM" id="SSF52540">
    <property type="entry name" value="P-loop containing nucleoside triphosphate hydrolases"/>
    <property type="match status" value="1"/>
</dbReference>
<reference evidence="6 7" key="1">
    <citation type="submission" date="2018-06" db="EMBL/GenBank/DDBJ databases">
        <authorList>
            <consortium name="Pathogen Informatics"/>
            <person name="Doyle S."/>
        </authorList>
    </citation>
    <scope>NUCLEOTIDE SEQUENCE [LARGE SCALE GENOMIC DNA]</scope>
    <source>
        <strain evidence="6 7">NCTC12020</strain>
    </source>
</reference>
<dbReference type="Gene3D" id="3.40.50.300">
    <property type="entry name" value="P-loop containing nucleotide triphosphate hydrolases"/>
    <property type="match status" value="2"/>
</dbReference>
<evidence type="ECO:0000259" key="5">
    <source>
        <dbReference type="Pfam" id="PF13476"/>
    </source>
</evidence>
<dbReference type="GO" id="GO:0016887">
    <property type="term" value="F:ATP hydrolysis activity"/>
    <property type="evidence" value="ECO:0007669"/>
    <property type="project" value="InterPro"/>
</dbReference>
<evidence type="ECO:0000256" key="1">
    <source>
        <dbReference type="ARBA" id="ARBA00006930"/>
    </source>
</evidence>
<dbReference type="AlphaFoldDB" id="A0A380NN37"/>
<protein>
    <recommendedName>
        <fullName evidence="3">Nuclease SbcCD subunit C</fullName>
    </recommendedName>
</protein>
<name>A0A380NN37_9FIRM</name>
<dbReference type="PANTHER" id="PTHR32114">
    <property type="entry name" value="ABC TRANSPORTER ABCH.3"/>
    <property type="match status" value="1"/>
</dbReference>
<evidence type="ECO:0000256" key="3">
    <source>
        <dbReference type="ARBA" id="ARBA00013368"/>
    </source>
</evidence>
<evidence type="ECO:0000313" key="6">
    <source>
        <dbReference type="EMBL" id="SUP44867.1"/>
    </source>
</evidence>
<feature type="domain" description="Rad50/SbcC-type AAA" evidence="5">
    <location>
        <begin position="6"/>
        <end position="230"/>
    </location>
</feature>
<dbReference type="GO" id="GO:0006302">
    <property type="term" value="P:double-strand break repair"/>
    <property type="evidence" value="ECO:0007669"/>
    <property type="project" value="InterPro"/>
</dbReference>
<dbReference type="InterPro" id="IPR027417">
    <property type="entry name" value="P-loop_NTPase"/>
</dbReference>
<evidence type="ECO:0000313" key="7">
    <source>
        <dbReference type="Proteomes" id="UP000255367"/>
    </source>
</evidence>
<comment type="subunit">
    <text evidence="2">Heterodimer of SbcC and SbcD.</text>
</comment>
<accession>A0A380NN37</accession>
<proteinExistence type="inferred from homology"/>
<feature type="coiled-coil region" evidence="4">
    <location>
        <begin position="551"/>
        <end position="578"/>
    </location>
</feature>
<organism evidence="6 7">
    <name type="scientific">Veillonella criceti</name>
    <dbReference type="NCBI Taxonomy" id="103891"/>
    <lineage>
        <taxon>Bacteria</taxon>
        <taxon>Bacillati</taxon>
        <taxon>Bacillota</taxon>
        <taxon>Negativicutes</taxon>
        <taxon>Veillonellales</taxon>
        <taxon>Veillonellaceae</taxon>
        <taxon>Veillonella</taxon>
    </lineage>
</organism>
<evidence type="ECO:0000256" key="4">
    <source>
        <dbReference type="SAM" id="Coils"/>
    </source>
</evidence>
<dbReference type="OrthoDB" id="9795626at2"/>